<proteinExistence type="inferred from homology"/>
<dbReference type="Gene3D" id="3.40.50.620">
    <property type="entry name" value="HUPs"/>
    <property type="match status" value="1"/>
</dbReference>
<dbReference type="AlphaFoldDB" id="A0A6J7LG63"/>
<dbReference type="PANTHER" id="PTHR39321">
    <property type="entry name" value="NICOTINATE-NUCLEOTIDE ADENYLYLTRANSFERASE-RELATED"/>
    <property type="match status" value="1"/>
</dbReference>
<feature type="domain" description="Cytidyltransferase-like" evidence="8">
    <location>
        <begin position="45"/>
        <end position="204"/>
    </location>
</feature>
<evidence type="ECO:0000256" key="6">
    <source>
        <dbReference type="ARBA" id="ARBA00022840"/>
    </source>
</evidence>
<accession>A0A6J7LG63</accession>
<dbReference type="GO" id="GO:0070566">
    <property type="term" value="F:adenylyltransferase activity"/>
    <property type="evidence" value="ECO:0007669"/>
    <property type="project" value="UniProtKB-ARBA"/>
</dbReference>
<evidence type="ECO:0000313" key="9">
    <source>
        <dbReference type="EMBL" id="CAB4965743.1"/>
    </source>
</evidence>
<keyword evidence="5" id="KW-0547">Nucleotide-binding</keyword>
<evidence type="ECO:0000259" key="8">
    <source>
        <dbReference type="Pfam" id="PF01467"/>
    </source>
</evidence>
<gene>
    <name evidence="9" type="ORF">UFOPK3879_01108</name>
</gene>
<comment type="pathway">
    <text evidence="1">Cofactor biosynthesis; NAD(+) biosynthesis.</text>
</comment>
<evidence type="ECO:0000256" key="3">
    <source>
        <dbReference type="ARBA" id="ARBA00022679"/>
    </source>
</evidence>
<keyword evidence="3" id="KW-0808">Transferase</keyword>
<evidence type="ECO:0000256" key="7">
    <source>
        <dbReference type="ARBA" id="ARBA00023027"/>
    </source>
</evidence>
<dbReference type="GO" id="GO:0009435">
    <property type="term" value="P:NAD+ biosynthetic process"/>
    <property type="evidence" value="ECO:0007669"/>
    <property type="project" value="UniProtKB-UniPathway"/>
</dbReference>
<dbReference type="UniPathway" id="UPA00253"/>
<keyword evidence="4" id="KW-0548">Nucleotidyltransferase</keyword>
<dbReference type="CDD" id="cd02165">
    <property type="entry name" value="NMNAT"/>
    <property type="match status" value="1"/>
</dbReference>
<evidence type="ECO:0000256" key="2">
    <source>
        <dbReference type="ARBA" id="ARBA00022642"/>
    </source>
</evidence>
<keyword evidence="2" id="KW-0662">Pyridine nucleotide biosynthesis</keyword>
<evidence type="ECO:0000256" key="1">
    <source>
        <dbReference type="ARBA" id="ARBA00004790"/>
    </source>
</evidence>
<keyword evidence="7" id="KW-0520">NAD</keyword>
<keyword evidence="6" id="KW-0067">ATP-binding</keyword>
<protein>
    <submittedName>
        <fullName evidence="9">Unannotated protein</fullName>
    </submittedName>
</protein>
<dbReference type="NCBIfam" id="TIGR00125">
    <property type="entry name" value="cyt_tran_rel"/>
    <property type="match status" value="1"/>
</dbReference>
<reference evidence="9" key="1">
    <citation type="submission" date="2020-05" db="EMBL/GenBank/DDBJ databases">
        <authorList>
            <person name="Chiriac C."/>
            <person name="Salcher M."/>
            <person name="Ghai R."/>
            <person name="Kavagutti S V."/>
        </authorList>
    </citation>
    <scope>NUCLEOTIDE SEQUENCE</scope>
</reference>
<dbReference type="PANTHER" id="PTHR39321:SF3">
    <property type="entry name" value="PHOSPHOPANTETHEINE ADENYLYLTRANSFERASE"/>
    <property type="match status" value="1"/>
</dbReference>
<name>A0A6J7LG63_9ZZZZ</name>
<dbReference type="InterPro" id="IPR005248">
    <property type="entry name" value="NadD/NMNAT"/>
</dbReference>
<evidence type="ECO:0000256" key="5">
    <source>
        <dbReference type="ARBA" id="ARBA00022741"/>
    </source>
</evidence>
<dbReference type="InterPro" id="IPR014729">
    <property type="entry name" value="Rossmann-like_a/b/a_fold"/>
</dbReference>
<dbReference type="NCBIfam" id="NF000840">
    <property type="entry name" value="PRK00071.1-3"/>
    <property type="match status" value="1"/>
</dbReference>
<dbReference type="Pfam" id="PF01467">
    <property type="entry name" value="CTP_transf_like"/>
    <property type="match status" value="1"/>
</dbReference>
<dbReference type="SUPFAM" id="SSF52374">
    <property type="entry name" value="Nucleotidylyl transferase"/>
    <property type="match status" value="1"/>
</dbReference>
<sequence>MFIGFSAYWLRTQPSWLCQYFTAEVEADLSRLTGVSQPKQQRIGLFGGTFDPPHVGHLVTAINVRHALDLDVVILMVSHDPWQKSGMRDVSPAADRFALVEAAVRGVEGLVAGRDEIDRGGPSFTADTLQGIADKNPGAQLFTIVGDDAAAGLSSWERANQVVAQSQLVVVDRPGVSVDLPKQFEWIRVESPHLEVSSTDLRARFADGRPTDYLVTAPVLNEIQIRGMYGSGERLKRS</sequence>
<dbReference type="EMBL" id="CAFBNR010000056">
    <property type="protein sequence ID" value="CAB4965743.1"/>
    <property type="molecule type" value="Genomic_DNA"/>
</dbReference>
<dbReference type="InterPro" id="IPR004821">
    <property type="entry name" value="Cyt_trans-like"/>
</dbReference>
<dbReference type="NCBIfam" id="TIGR00482">
    <property type="entry name" value="nicotinate (nicotinamide) nucleotide adenylyltransferase"/>
    <property type="match status" value="1"/>
</dbReference>
<organism evidence="9">
    <name type="scientific">freshwater metagenome</name>
    <dbReference type="NCBI Taxonomy" id="449393"/>
    <lineage>
        <taxon>unclassified sequences</taxon>
        <taxon>metagenomes</taxon>
        <taxon>ecological metagenomes</taxon>
    </lineage>
</organism>
<dbReference type="HAMAP" id="MF_00244">
    <property type="entry name" value="NaMN_adenylyltr"/>
    <property type="match status" value="1"/>
</dbReference>
<dbReference type="GO" id="GO:0005524">
    <property type="term" value="F:ATP binding"/>
    <property type="evidence" value="ECO:0007669"/>
    <property type="project" value="UniProtKB-KW"/>
</dbReference>
<evidence type="ECO:0000256" key="4">
    <source>
        <dbReference type="ARBA" id="ARBA00022695"/>
    </source>
</evidence>